<proteinExistence type="predicted"/>
<protein>
    <submittedName>
        <fullName evidence="2">MarR family transcriptional regulator</fullName>
    </submittedName>
</protein>
<evidence type="ECO:0000313" key="3">
    <source>
        <dbReference type="Proteomes" id="UP001256673"/>
    </source>
</evidence>
<dbReference type="SMART" id="SM00347">
    <property type="entry name" value="HTH_MARR"/>
    <property type="match status" value="1"/>
</dbReference>
<dbReference type="InterPro" id="IPR036390">
    <property type="entry name" value="WH_DNA-bd_sf"/>
</dbReference>
<dbReference type="PANTHER" id="PTHR33164">
    <property type="entry name" value="TRANSCRIPTIONAL REGULATOR, MARR FAMILY"/>
    <property type="match status" value="1"/>
</dbReference>
<gene>
    <name evidence="2" type="ORF">RWH43_17035</name>
</gene>
<dbReference type="InterPro" id="IPR000835">
    <property type="entry name" value="HTH_MarR-typ"/>
</dbReference>
<dbReference type="InterPro" id="IPR039422">
    <property type="entry name" value="MarR/SlyA-like"/>
</dbReference>
<dbReference type="PANTHER" id="PTHR33164:SF43">
    <property type="entry name" value="HTH-TYPE TRANSCRIPTIONAL REPRESSOR YETL"/>
    <property type="match status" value="1"/>
</dbReference>
<comment type="caution">
    <text evidence="2">The sequence shown here is derived from an EMBL/GenBank/DDBJ whole genome shotgun (WGS) entry which is preliminary data.</text>
</comment>
<keyword evidence="3" id="KW-1185">Reference proteome</keyword>
<dbReference type="EMBL" id="JAWDIU010000008">
    <property type="protein sequence ID" value="MDU0328466.1"/>
    <property type="molecule type" value="Genomic_DNA"/>
</dbReference>
<dbReference type="RefSeq" id="WP_316002062.1">
    <property type="nucleotide sequence ID" value="NZ_JAWDIU010000008.1"/>
</dbReference>
<name>A0ABU3S004_9MICO</name>
<dbReference type="PROSITE" id="PS50995">
    <property type="entry name" value="HTH_MARR_2"/>
    <property type="match status" value="1"/>
</dbReference>
<evidence type="ECO:0000259" key="1">
    <source>
        <dbReference type="PROSITE" id="PS50995"/>
    </source>
</evidence>
<accession>A0ABU3S004</accession>
<reference evidence="2 3" key="1">
    <citation type="submission" date="2023-09" db="EMBL/GenBank/DDBJ databases">
        <title>Microbacterium fusihabitans sp. nov., Microbacterium phycihabitans sp. nov., and Microbacterium cervinum sp. nov., isolated from dried seaweeds of beach.</title>
        <authorList>
            <person name="Lee S.D."/>
        </authorList>
    </citation>
    <scope>NUCLEOTIDE SEQUENCE [LARGE SCALE GENOMIC DNA]</scope>
    <source>
        <strain evidence="2 3">KSW2-21</strain>
    </source>
</reference>
<dbReference type="SUPFAM" id="SSF46785">
    <property type="entry name" value="Winged helix' DNA-binding domain"/>
    <property type="match status" value="1"/>
</dbReference>
<organism evidence="2 3">
    <name type="scientific">Microbacterium algihabitans</name>
    <dbReference type="NCBI Taxonomy" id="3075992"/>
    <lineage>
        <taxon>Bacteria</taxon>
        <taxon>Bacillati</taxon>
        <taxon>Actinomycetota</taxon>
        <taxon>Actinomycetes</taxon>
        <taxon>Micrococcales</taxon>
        <taxon>Microbacteriaceae</taxon>
        <taxon>Microbacterium</taxon>
    </lineage>
</organism>
<dbReference type="Gene3D" id="1.10.10.10">
    <property type="entry name" value="Winged helix-like DNA-binding domain superfamily/Winged helix DNA-binding domain"/>
    <property type="match status" value="1"/>
</dbReference>
<feature type="domain" description="HTH marR-type" evidence="1">
    <location>
        <begin position="1"/>
        <end position="129"/>
    </location>
</feature>
<dbReference type="InterPro" id="IPR036388">
    <property type="entry name" value="WH-like_DNA-bd_sf"/>
</dbReference>
<sequence>MAALTLYSREREIAAALARKQLGVNELDAKALSFVSAEPGIRPSALAAQLGVTSAGITTLVERLVRRGVLRRENDEADRRVSHIYLAVDLENEPWSQLAHFDNTCRRIIAQLDPQMEADLAEFLRHTTLAAREQAARADRAVSGGASAA</sequence>
<evidence type="ECO:0000313" key="2">
    <source>
        <dbReference type="EMBL" id="MDU0328466.1"/>
    </source>
</evidence>
<dbReference type="Pfam" id="PF12802">
    <property type="entry name" value="MarR_2"/>
    <property type="match status" value="1"/>
</dbReference>
<dbReference type="Proteomes" id="UP001256673">
    <property type="component" value="Unassembled WGS sequence"/>
</dbReference>